<evidence type="ECO:0000313" key="2">
    <source>
        <dbReference type="EMBL" id="AML53623.1"/>
    </source>
</evidence>
<organism evidence="2 3">
    <name type="scientific">Falsihalocynthiibacter arcticus</name>
    <dbReference type="NCBI Taxonomy" id="1579316"/>
    <lineage>
        <taxon>Bacteria</taxon>
        <taxon>Pseudomonadati</taxon>
        <taxon>Pseudomonadota</taxon>
        <taxon>Alphaproteobacteria</taxon>
        <taxon>Rhodobacterales</taxon>
        <taxon>Roseobacteraceae</taxon>
        <taxon>Falsihalocynthiibacter</taxon>
    </lineage>
</organism>
<proteinExistence type="predicted"/>
<dbReference type="Proteomes" id="UP000070371">
    <property type="component" value="Chromosome"/>
</dbReference>
<feature type="transmembrane region" description="Helical" evidence="1">
    <location>
        <begin position="25"/>
        <end position="42"/>
    </location>
</feature>
<dbReference type="STRING" id="1579316.RC74_10525"/>
<dbReference type="EMBL" id="CP014327">
    <property type="protein sequence ID" value="AML53623.1"/>
    <property type="molecule type" value="Genomic_DNA"/>
</dbReference>
<protein>
    <recommendedName>
        <fullName evidence="4">DUF304 domain-containing protein</fullName>
    </recommendedName>
</protein>
<name>A0A126V5R7_9RHOB</name>
<evidence type="ECO:0000313" key="3">
    <source>
        <dbReference type="Proteomes" id="UP000070371"/>
    </source>
</evidence>
<gene>
    <name evidence="2" type="ORF">RC74_10525</name>
</gene>
<keyword evidence="1" id="KW-0472">Membrane</keyword>
<dbReference type="KEGG" id="hat:RC74_10525"/>
<keyword evidence="1" id="KW-0812">Transmembrane</keyword>
<dbReference type="AlphaFoldDB" id="A0A126V5R7"/>
<keyword evidence="3" id="KW-1185">Reference proteome</keyword>
<accession>A0A126V5R7</accession>
<sequence length="149" mass="16664">MGLAVLYMLGGLLLYISFVKPPAELLWQVFLILFGLLIMYLGERMRKATLQSIFLTAEGLVTSDGIKIVDVDNVKSIDRGVFAFKPSNGFTVLMHKKQARAWSPGIWWRLGRRVGVGGVIQASQTKSMAEILAMMVHQRMHGPDENMEP</sequence>
<dbReference type="OrthoDB" id="7862519at2"/>
<reference evidence="2 3" key="1">
    <citation type="submission" date="2016-02" db="EMBL/GenBank/DDBJ databases">
        <title>Complete genome sequence of Halocynthiibacter arcticus PAMC 20958t from arctic marine sediment.</title>
        <authorList>
            <person name="Lee Y.M."/>
            <person name="Baek K."/>
            <person name="Lee H.K."/>
            <person name="Shin S.C."/>
        </authorList>
    </citation>
    <scope>NUCLEOTIDE SEQUENCE [LARGE SCALE GENOMIC DNA]</scope>
    <source>
        <strain evidence="2">PAMC 20958</strain>
    </source>
</reference>
<evidence type="ECO:0008006" key="4">
    <source>
        <dbReference type="Google" id="ProtNLM"/>
    </source>
</evidence>
<keyword evidence="1" id="KW-1133">Transmembrane helix</keyword>
<evidence type="ECO:0000256" key="1">
    <source>
        <dbReference type="SAM" id="Phobius"/>
    </source>
</evidence>